<feature type="region of interest" description="Disordered" evidence="1">
    <location>
        <begin position="664"/>
        <end position="698"/>
    </location>
</feature>
<feature type="domain" description="FERM" evidence="2">
    <location>
        <begin position="2"/>
        <end position="309"/>
    </location>
</feature>
<protein>
    <recommendedName>
        <fullName evidence="2">FERM domain-containing protein</fullName>
    </recommendedName>
</protein>
<dbReference type="Pfam" id="PF09379">
    <property type="entry name" value="FERM_N"/>
    <property type="match status" value="1"/>
</dbReference>
<dbReference type="InterPro" id="IPR029071">
    <property type="entry name" value="Ubiquitin-like_domsf"/>
</dbReference>
<dbReference type="PRINTS" id="PR00935">
    <property type="entry name" value="BAND41"/>
</dbReference>
<accession>A0ABP0F3X5</accession>
<dbReference type="CDD" id="cd14473">
    <property type="entry name" value="FERM_B-lobe"/>
    <property type="match status" value="1"/>
</dbReference>
<evidence type="ECO:0000313" key="4">
    <source>
        <dbReference type="Proteomes" id="UP001642483"/>
    </source>
</evidence>
<feature type="compositionally biased region" description="Basic and acidic residues" evidence="1">
    <location>
        <begin position="366"/>
        <end position="376"/>
    </location>
</feature>
<proteinExistence type="predicted"/>
<name>A0ABP0F3X5_CLALP</name>
<dbReference type="Gene3D" id="2.30.29.30">
    <property type="entry name" value="Pleckstrin-homology domain (PH domain)/Phosphotyrosine-binding domain (PTB)"/>
    <property type="match status" value="1"/>
</dbReference>
<dbReference type="InterPro" id="IPR019749">
    <property type="entry name" value="Band_41_domain"/>
</dbReference>
<dbReference type="CDD" id="cd01765">
    <property type="entry name" value="FERM_F0_F1"/>
    <property type="match status" value="1"/>
</dbReference>
<dbReference type="InterPro" id="IPR011993">
    <property type="entry name" value="PH-like_dom_sf"/>
</dbReference>
<evidence type="ECO:0000313" key="3">
    <source>
        <dbReference type="EMBL" id="CAK8674399.1"/>
    </source>
</evidence>
<feature type="compositionally biased region" description="Polar residues" evidence="1">
    <location>
        <begin position="683"/>
        <end position="698"/>
    </location>
</feature>
<feature type="compositionally biased region" description="Polar residues" evidence="1">
    <location>
        <begin position="438"/>
        <end position="448"/>
    </location>
</feature>
<keyword evidence="4" id="KW-1185">Reference proteome</keyword>
<dbReference type="InterPro" id="IPR000299">
    <property type="entry name" value="FERM_domain"/>
</dbReference>
<dbReference type="SUPFAM" id="SSF50729">
    <property type="entry name" value="PH domain-like"/>
    <property type="match status" value="1"/>
</dbReference>
<feature type="region of interest" description="Disordered" evidence="1">
    <location>
        <begin position="533"/>
        <end position="566"/>
    </location>
</feature>
<dbReference type="InterPro" id="IPR018979">
    <property type="entry name" value="FERM_N"/>
</dbReference>
<dbReference type="PROSITE" id="PS00660">
    <property type="entry name" value="FERM_1"/>
    <property type="match status" value="1"/>
</dbReference>
<dbReference type="SUPFAM" id="SSF47031">
    <property type="entry name" value="Second domain of FERM"/>
    <property type="match status" value="1"/>
</dbReference>
<organism evidence="3 4">
    <name type="scientific">Clavelina lepadiformis</name>
    <name type="common">Light-bulb sea squirt</name>
    <name type="synonym">Ascidia lepadiformis</name>
    <dbReference type="NCBI Taxonomy" id="159417"/>
    <lineage>
        <taxon>Eukaryota</taxon>
        <taxon>Metazoa</taxon>
        <taxon>Chordata</taxon>
        <taxon>Tunicata</taxon>
        <taxon>Ascidiacea</taxon>
        <taxon>Aplousobranchia</taxon>
        <taxon>Clavelinidae</taxon>
        <taxon>Clavelina</taxon>
    </lineage>
</organism>
<dbReference type="Gene3D" id="3.10.20.90">
    <property type="entry name" value="Phosphatidylinositol 3-kinase Catalytic Subunit, Chain A, domain 1"/>
    <property type="match status" value="1"/>
</dbReference>
<feature type="region of interest" description="Disordered" evidence="1">
    <location>
        <begin position="328"/>
        <end position="458"/>
    </location>
</feature>
<dbReference type="InterPro" id="IPR019748">
    <property type="entry name" value="FERM_central"/>
</dbReference>
<dbReference type="Proteomes" id="UP001642483">
    <property type="component" value="Unassembled WGS sequence"/>
</dbReference>
<dbReference type="Pfam" id="PF09380">
    <property type="entry name" value="FERM_C"/>
    <property type="match status" value="1"/>
</dbReference>
<dbReference type="InterPro" id="IPR014352">
    <property type="entry name" value="FERM/acyl-CoA-bd_prot_sf"/>
</dbReference>
<dbReference type="SMART" id="SM01196">
    <property type="entry name" value="FERM_C"/>
    <property type="match status" value="1"/>
</dbReference>
<evidence type="ECO:0000259" key="2">
    <source>
        <dbReference type="PROSITE" id="PS50057"/>
    </source>
</evidence>
<dbReference type="PROSITE" id="PS50057">
    <property type="entry name" value="FERM_3"/>
    <property type="match status" value="1"/>
</dbReference>
<feature type="compositionally biased region" description="Basic and acidic residues" evidence="1">
    <location>
        <begin position="669"/>
        <end position="681"/>
    </location>
</feature>
<comment type="caution">
    <text evidence="3">The sequence shown here is derived from an EMBL/GenBank/DDBJ whole genome shotgun (WGS) entry which is preliminary data.</text>
</comment>
<dbReference type="PANTHER" id="PTHR23280">
    <property type="entry name" value="4.1 G PROTEIN"/>
    <property type="match status" value="1"/>
</dbReference>
<dbReference type="EMBL" id="CAWYQH010000013">
    <property type="protein sequence ID" value="CAK8674399.1"/>
    <property type="molecule type" value="Genomic_DNA"/>
</dbReference>
<sequence>MVVCKCLFLDGKEVNVTVDRNATGSDLFESVCKYLNIHDRGPLWLVHRGGSKPTTYNWWVRPDKPLRKQITGKCQVWAFALVVKFYPVSNFSGFEDITRFYMVLQVREDLLTGRLTCSSQTMAILASYWLQSEYGEYKSENIDRQLVEAFHYVRKGGKSRKGSKSPRDIDIDFEDQMIELHRDLGSLSATHADIRFLKLASSLDTYGMHFYPAYELPPGSKYESAKSTPSGKTVMFGLGASAIRIESENTKKDVSWSNIRAVSFQHNSVMLKFHAKKIPNQIFIFEDMNQSKTVWRTAIDFHLHYRLDKRDQSPVNFKLKRKWSVLGKKEAKMKSAPSASRKSKLPVITENSPASLRRSRVSLPRGSDETKPKEILAQKADPTNPKRFPSLPLKTPRSPSQRSYSSRRTTSSQPASKKNSPSSSPTLDERKERGKAPSHTSSPSSQRRVNGKPSPALTARFDETIASSVPTRLRSGYATSQTSTAAEEILSNVTDNTDVLCSDNIMEKAFSYAESGGVNAINSWLELCTPRGSYERRGRPVSRSAPASQRSRSRGRSPGTDIEADDINDYKPLIKSKHPIVIRAKNLRDLSPPLTVHYEDEPVRRTPARYKSADNVAKKDWTIRREPYHAFDPPARRFADIYRQEYLDNVTVDPYRRARSMYSLASKGTRVDRSPPSDHRRSVSPSTVSAHASSGSRRSFGSYLGTSYDDDLYGRAYDLPSESSFNRRVLSESRLAKTNRQLDDIHAAQARQRRQNVNSWALGDSQELDFREMADCSTSQVHRYYDNSIPSIPKFVRSVR</sequence>
<reference evidence="3 4" key="1">
    <citation type="submission" date="2024-02" db="EMBL/GenBank/DDBJ databases">
        <authorList>
            <person name="Daric V."/>
            <person name="Darras S."/>
        </authorList>
    </citation>
    <scope>NUCLEOTIDE SEQUENCE [LARGE SCALE GENOMIC DNA]</scope>
</reference>
<dbReference type="InterPro" id="IPR019747">
    <property type="entry name" value="FERM_CS"/>
</dbReference>
<dbReference type="SUPFAM" id="SSF54236">
    <property type="entry name" value="Ubiquitin-like"/>
    <property type="match status" value="1"/>
</dbReference>
<feature type="compositionally biased region" description="Low complexity" evidence="1">
    <location>
        <begin position="395"/>
        <end position="425"/>
    </location>
</feature>
<dbReference type="Gene3D" id="1.20.80.10">
    <property type="match status" value="1"/>
</dbReference>
<dbReference type="InterPro" id="IPR035963">
    <property type="entry name" value="FERM_2"/>
</dbReference>
<dbReference type="PANTHER" id="PTHR23280:SF21">
    <property type="entry name" value="PROTEIN 4.1 HOMOLOG"/>
    <property type="match status" value="1"/>
</dbReference>
<dbReference type="SMART" id="SM00295">
    <property type="entry name" value="B41"/>
    <property type="match status" value="1"/>
</dbReference>
<feature type="compositionally biased region" description="Low complexity" evidence="1">
    <location>
        <begin position="541"/>
        <end position="550"/>
    </location>
</feature>
<dbReference type="InterPro" id="IPR018980">
    <property type="entry name" value="FERM_PH-like_C"/>
</dbReference>
<evidence type="ECO:0000256" key="1">
    <source>
        <dbReference type="SAM" id="MobiDB-lite"/>
    </source>
</evidence>
<gene>
    <name evidence="3" type="ORF">CVLEPA_LOCUS4101</name>
</gene>
<dbReference type="Pfam" id="PF00373">
    <property type="entry name" value="FERM_M"/>
    <property type="match status" value="1"/>
</dbReference>